<sequence length="267" mass="31245">MEHILGEGWIIEPAGGSTGAAYYAQSNKKRLFLKRNSSPFLAVLSAQGIVPKLVWTKRLENGDVVTAQQWLEGKALNVEEMQHPKVATLLSKIHHSSELLDMLLRIEKTTVTPVNSLQMVKEIIEQNSQLNHSLLIRKIYKYLQKRVKVMPVNHTVVCHCDLNHHNWMLSEEGELYLIDWDNARVGDPAMDIGRILQSYIPVEDWEQWLNQYGLEYSYELMQRMHWYLLIDEIIGYAWAVQQKKDKEANYHYEELNQLLYQVNNWNL</sequence>
<reference evidence="3" key="1">
    <citation type="journal article" date="2019" name="Int. J. Syst. Evol. Microbiol.">
        <title>The Global Catalogue of Microorganisms (GCM) 10K type strain sequencing project: providing services to taxonomists for standard genome sequencing and annotation.</title>
        <authorList>
            <consortium name="The Broad Institute Genomics Platform"/>
            <consortium name="The Broad Institute Genome Sequencing Center for Infectious Disease"/>
            <person name="Wu L."/>
            <person name="Ma J."/>
        </authorList>
    </citation>
    <scope>NUCLEOTIDE SEQUENCE [LARGE SCALE GENOMIC DNA]</scope>
    <source>
        <strain evidence="3">KACC 14058</strain>
    </source>
</reference>
<dbReference type="InterPro" id="IPR011009">
    <property type="entry name" value="Kinase-like_dom_sf"/>
</dbReference>
<dbReference type="PANTHER" id="PTHR40086">
    <property type="entry name" value="PHOSPHOTRANSFERASE YTMP-RELATED"/>
    <property type="match status" value="1"/>
</dbReference>
<dbReference type="Proteomes" id="UP001595880">
    <property type="component" value="Unassembled WGS sequence"/>
</dbReference>
<comment type="caution">
    <text evidence="2">The sequence shown here is derived from an EMBL/GenBank/DDBJ whole genome shotgun (WGS) entry which is preliminary data.</text>
</comment>
<accession>A0ABV8VVH9</accession>
<organism evidence="2 3">
    <name type="scientific">Gracilibacillus marinus</name>
    <dbReference type="NCBI Taxonomy" id="630535"/>
    <lineage>
        <taxon>Bacteria</taxon>
        <taxon>Bacillati</taxon>
        <taxon>Bacillota</taxon>
        <taxon>Bacilli</taxon>
        <taxon>Bacillales</taxon>
        <taxon>Bacillaceae</taxon>
        <taxon>Gracilibacillus</taxon>
    </lineage>
</organism>
<dbReference type="Gene3D" id="3.90.1200.10">
    <property type="match status" value="1"/>
</dbReference>
<feature type="domain" description="Aminoglycoside phosphotransferase" evidence="1">
    <location>
        <begin position="12"/>
        <end position="227"/>
    </location>
</feature>
<dbReference type="SUPFAM" id="SSF56112">
    <property type="entry name" value="Protein kinase-like (PK-like)"/>
    <property type="match status" value="1"/>
</dbReference>
<dbReference type="EMBL" id="JBHSDV010000003">
    <property type="protein sequence ID" value="MFC4388179.1"/>
    <property type="molecule type" value="Genomic_DNA"/>
</dbReference>
<dbReference type="InterPro" id="IPR002575">
    <property type="entry name" value="Aminoglycoside_PTrfase"/>
</dbReference>
<evidence type="ECO:0000313" key="3">
    <source>
        <dbReference type="Proteomes" id="UP001595880"/>
    </source>
</evidence>
<name>A0ABV8VVH9_9BACI</name>
<protein>
    <submittedName>
        <fullName evidence="2">Phosphotransferase</fullName>
    </submittedName>
</protein>
<gene>
    <name evidence="2" type="ORF">ACFOZ1_10250</name>
</gene>
<keyword evidence="3" id="KW-1185">Reference proteome</keyword>
<dbReference type="InterPro" id="IPR052077">
    <property type="entry name" value="CcrZ_PhaseVar_Mediator"/>
</dbReference>
<evidence type="ECO:0000313" key="2">
    <source>
        <dbReference type="EMBL" id="MFC4388179.1"/>
    </source>
</evidence>
<evidence type="ECO:0000259" key="1">
    <source>
        <dbReference type="Pfam" id="PF01636"/>
    </source>
</evidence>
<dbReference type="PANTHER" id="PTHR40086:SF1">
    <property type="entry name" value="CELL CYCLE REGULATOR CCRZ"/>
    <property type="match status" value="1"/>
</dbReference>
<dbReference type="Pfam" id="PF01636">
    <property type="entry name" value="APH"/>
    <property type="match status" value="1"/>
</dbReference>
<proteinExistence type="predicted"/>
<dbReference type="RefSeq" id="WP_390199033.1">
    <property type="nucleotide sequence ID" value="NZ_JBHSDV010000003.1"/>
</dbReference>